<name>A0A1Q9CY70_SYMMI</name>
<reference evidence="2 3" key="1">
    <citation type="submission" date="2016-02" db="EMBL/GenBank/DDBJ databases">
        <title>Genome analysis of coral dinoflagellate symbionts highlights evolutionary adaptations to a symbiotic lifestyle.</title>
        <authorList>
            <person name="Aranda M."/>
            <person name="Li Y."/>
            <person name="Liew Y.J."/>
            <person name="Baumgarten S."/>
            <person name="Simakov O."/>
            <person name="Wilson M."/>
            <person name="Piel J."/>
            <person name="Ashoor H."/>
            <person name="Bougouffa S."/>
            <person name="Bajic V.B."/>
            <person name="Ryu T."/>
            <person name="Ravasi T."/>
            <person name="Bayer T."/>
            <person name="Micklem G."/>
            <person name="Kim H."/>
            <person name="Bhak J."/>
            <person name="Lajeunesse T.C."/>
            <person name="Voolstra C.R."/>
        </authorList>
    </citation>
    <scope>NUCLEOTIDE SEQUENCE [LARGE SCALE GENOMIC DNA]</scope>
    <source>
        <strain evidence="2 3">CCMP2467</strain>
    </source>
</reference>
<dbReference type="AlphaFoldDB" id="A0A1Q9CY70"/>
<sequence>MKSAGVRCVRDWINSMFSVDQRHHPQYVELCNLTSLVDFKVTGPRVLTSSTTQHDCSLRHLRNRIEEFDSWIHDNRTGDKYAAQSMFPVHRSSFASNVVPSWLVTEASTYSQSEYKRKERVRAQWTESTKGEGKKGKDKGKKGTSGKGPEWVHFLHFLYSSKWHGSQRHFASVSSGTAHHAAEDVLLRQLWRKAKFERDLVKNARFQDGYCRIFKSPSHVPLCASLAAEPNDDTFVDMLTALPQVDADFYAKEANCIYWTGTSRVIQSELEEQYGFVGGSYDEYVRRKSQQLFATNPMLSQAVMVPSWLYEYQATPPVPAEAAWTLLPREMLDTVDEPC</sequence>
<comment type="caution">
    <text evidence="2">The sequence shown here is derived from an EMBL/GenBank/DDBJ whole genome shotgun (WGS) entry which is preliminary data.</text>
</comment>
<proteinExistence type="predicted"/>
<gene>
    <name evidence="2" type="ORF">AK812_SmicGene30840</name>
</gene>
<dbReference type="EMBL" id="LSRX01000837">
    <property type="protein sequence ID" value="OLP87888.1"/>
    <property type="molecule type" value="Genomic_DNA"/>
</dbReference>
<evidence type="ECO:0000313" key="3">
    <source>
        <dbReference type="Proteomes" id="UP000186817"/>
    </source>
</evidence>
<evidence type="ECO:0000256" key="1">
    <source>
        <dbReference type="SAM" id="MobiDB-lite"/>
    </source>
</evidence>
<dbReference type="OrthoDB" id="411457at2759"/>
<organism evidence="2 3">
    <name type="scientific">Symbiodinium microadriaticum</name>
    <name type="common">Dinoflagellate</name>
    <name type="synonym">Zooxanthella microadriatica</name>
    <dbReference type="NCBI Taxonomy" id="2951"/>
    <lineage>
        <taxon>Eukaryota</taxon>
        <taxon>Sar</taxon>
        <taxon>Alveolata</taxon>
        <taxon>Dinophyceae</taxon>
        <taxon>Suessiales</taxon>
        <taxon>Symbiodiniaceae</taxon>
        <taxon>Symbiodinium</taxon>
    </lineage>
</organism>
<evidence type="ECO:0000313" key="2">
    <source>
        <dbReference type="EMBL" id="OLP87888.1"/>
    </source>
</evidence>
<accession>A0A1Q9CY70</accession>
<dbReference type="Proteomes" id="UP000186817">
    <property type="component" value="Unassembled WGS sequence"/>
</dbReference>
<feature type="region of interest" description="Disordered" evidence="1">
    <location>
        <begin position="121"/>
        <end position="147"/>
    </location>
</feature>
<keyword evidence="3" id="KW-1185">Reference proteome</keyword>
<protein>
    <submittedName>
        <fullName evidence="2">Uncharacterized protein</fullName>
    </submittedName>
</protein>